<dbReference type="Proteomes" id="UP001156102">
    <property type="component" value="Unassembled WGS sequence"/>
</dbReference>
<evidence type="ECO:0000256" key="3">
    <source>
        <dbReference type="ARBA" id="ARBA00022989"/>
    </source>
</evidence>
<keyword evidence="8" id="KW-1185">Reference proteome</keyword>
<feature type="transmembrane region" description="Helical" evidence="5">
    <location>
        <begin position="6"/>
        <end position="28"/>
    </location>
</feature>
<evidence type="ECO:0000313" key="8">
    <source>
        <dbReference type="Proteomes" id="UP001156102"/>
    </source>
</evidence>
<feature type="transmembrane region" description="Helical" evidence="5">
    <location>
        <begin position="49"/>
        <end position="68"/>
    </location>
</feature>
<sequence>MWPIWILIRSAGLTAYLLLFLSVLFGLLGSMQGCPVKWRPVLQIAHQTAGWLAFLIGLLHGMLLHFDTYQPFRWTEIFIPFAASYKKVPSALGTVTGGLLFIVLVTTDMRKRLSRKLWKVLHLLSLPACLLGGLHGIWIGTDTGKPLILAFYASTLSILFVLLVLRFMANQPAKKTRKV</sequence>
<organism evidence="7 8">
    <name type="scientific">Ectobacillus ponti</name>
    <dbReference type="NCBI Taxonomy" id="2961894"/>
    <lineage>
        <taxon>Bacteria</taxon>
        <taxon>Bacillati</taxon>
        <taxon>Bacillota</taxon>
        <taxon>Bacilli</taxon>
        <taxon>Bacillales</taxon>
        <taxon>Bacillaceae</taxon>
        <taxon>Ectobacillus</taxon>
    </lineage>
</organism>
<protein>
    <submittedName>
        <fullName evidence="7">Ferric reductase-like transmembrane domain-containing protein</fullName>
    </submittedName>
</protein>
<feature type="transmembrane region" description="Helical" evidence="5">
    <location>
        <begin position="88"/>
        <end position="108"/>
    </location>
</feature>
<evidence type="ECO:0000256" key="4">
    <source>
        <dbReference type="ARBA" id="ARBA00023136"/>
    </source>
</evidence>
<dbReference type="GO" id="GO:0016020">
    <property type="term" value="C:membrane"/>
    <property type="evidence" value="ECO:0007669"/>
    <property type="project" value="UniProtKB-SubCell"/>
</dbReference>
<comment type="subcellular location">
    <subcellularLocation>
        <location evidence="1">Membrane</location>
        <topology evidence="1">Multi-pass membrane protein</topology>
    </subcellularLocation>
</comment>
<accession>A0AA41X9R4</accession>
<evidence type="ECO:0000256" key="2">
    <source>
        <dbReference type="ARBA" id="ARBA00022692"/>
    </source>
</evidence>
<proteinExistence type="predicted"/>
<comment type="caution">
    <text evidence="7">The sequence shown here is derived from an EMBL/GenBank/DDBJ whole genome shotgun (WGS) entry which is preliminary data.</text>
</comment>
<gene>
    <name evidence="7" type="ORF">NK662_22550</name>
</gene>
<name>A0AA41X9R4_9BACI</name>
<dbReference type="InterPro" id="IPR013130">
    <property type="entry name" value="Fe3_Rdtase_TM_dom"/>
</dbReference>
<evidence type="ECO:0000256" key="1">
    <source>
        <dbReference type="ARBA" id="ARBA00004141"/>
    </source>
</evidence>
<feature type="domain" description="Ferric oxidoreductase" evidence="6">
    <location>
        <begin position="11"/>
        <end position="132"/>
    </location>
</feature>
<keyword evidence="2 5" id="KW-0812">Transmembrane</keyword>
<dbReference type="Pfam" id="PF01794">
    <property type="entry name" value="Ferric_reduct"/>
    <property type="match status" value="1"/>
</dbReference>
<dbReference type="RefSeq" id="WP_254761230.1">
    <property type="nucleotide sequence ID" value="NZ_JANCLT010000023.1"/>
</dbReference>
<dbReference type="AlphaFoldDB" id="A0AA41X9R4"/>
<reference evidence="7" key="1">
    <citation type="submission" date="2022-07" db="EMBL/GenBank/DDBJ databases">
        <authorList>
            <person name="Li W.-J."/>
            <person name="Deng Q.-Q."/>
        </authorList>
    </citation>
    <scope>NUCLEOTIDE SEQUENCE</scope>
    <source>
        <strain evidence="7">SYSU M60031</strain>
    </source>
</reference>
<evidence type="ECO:0000256" key="5">
    <source>
        <dbReference type="SAM" id="Phobius"/>
    </source>
</evidence>
<feature type="transmembrane region" description="Helical" evidence="5">
    <location>
        <begin position="120"/>
        <end position="141"/>
    </location>
</feature>
<keyword evidence="4 5" id="KW-0472">Membrane</keyword>
<evidence type="ECO:0000259" key="6">
    <source>
        <dbReference type="Pfam" id="PF01794"/>
    </source>
</evidence>
<dbReference type="EMBL" id="JANCLT010000023">
    <property type="protein sequence ID" value="MCP8971302.1"/>
    <property type="molecule type" value="Genomic_DNA"/>
</dbReference>
<feature type="transmembrane region" description="Helical" evidence="5">
    <location>
        <begin position="147"/>
        <end position="169"/>
    </location>
</feature>
<keyword evidence="3 5" id="KW-1133">Transmembrane helix</keyword>
<evidence type="ECO:0000313" key="7">
    <source>
        <dbReference type="EMBL" id="MCP8971302.1"/>
    </source>
</evidence>